<keyword evidence="2" id="KW-1185">Reference proteome</keyword>
<organism evidence="1 2">
    <name type="scientific">Ectothiorhodospira mobilis</name>
    <dbReference type="NCBI Taxonomy" id="195064"/>
    <lineage>
        <taxon>Bacteria</taxon>
        <taxon>Pseudomonadati</taxon>
        <taxon>Pseudomonadota</taxon>
        <taxon>Gammaproteobacteria</taxon>
        <taxon>Chromatiales</taxon>
        <taxon>Ectothiorhodospiraceae</taxon>
        <taxon>Ectothiorhodospira</taxon>
    </lineage>
</organism>
<dbReference type="RefSeq" id="WP_090485825.1">
    <property type="nucleotide sequence ID" value="NZ_FOUO01000010.1"/>
</dbReference>
<dbReference type="Gene3D" id="3.30.70.2940">
    <property type="match status" value="1"/>
</dbReference>
<dbReference type="EMBL" id="FOUO01000010">
    <property type="protein sequence ID" value="SFM56295.1"/>
    <property type="molecule type" value="Genomic_DNA"/>
</dbReference>
<dbReference type="AlphaFoldDB" id="A0A1I4RVL5"/>
<proteinExistence type="predicted"/>
<dbReference type="Proteomes" id="UP000199556">
    <property type="component" value="Unassembled WGS sequence"/>
</dbReference>
<name>A0A1I4RVL5_ECTMO</name>
<gene>
    <name evidence="1" type="ORF">SAMN05421721_11015</name>
</gene>
<sequence>MTLWLFIQPVDSLFFRGNLSFGEAGEHGTGTMPPQPSVMAGALRSAILGAHPEALHQFTREGRCQDPHLAQCLGTPQKPGTFRLRALHLARRRQGQYEPLHPLPADLVRLESGLYPLIPQSPDPGMILGPQPLPKTALLHCPRTEKPRGGGYLTPEGWRAHLRGEIPEASRHVVEDGALHRTDPRLGIGLDPRARTAREGLIYTTDGHALTPEGPDGTATGFLVGVDGADAFLEREGLLRLGGDGRAAGFGPVDFEPEAPPLEAIARNRRFRLILDTPGLFAGGHLPQAIQQQGDQHWLQGEGFSARLTCCAHGRPGIISGWDLQQWCPKPARRVVPAGAVYWFEDLQGDPEALAAWVADGLARDRACSEARRAEGYNQATLAA</sequence>
<dbReference type="OrthoDB" id="6162707at2"/>
<reference evidence="1 2" key="1">
    <citation type="submission" date="2016-10" db="EMBL/GenBank/DDBJ databases">
        <authorList>
            <person name="de Groot N.N."/>
        </authorList>
    </citation>
    <scope>NUCLEOTIDE SEQUENCE [LARGE SCALE GENOMIC DNA]</scope>
    <source>
        <strain evidence="1 2">DSM 4180</strain>
    </source>
</reference>
<evidence type="ECO:0000313" key="2">
    <source>
        <dbReference type="Proteomes" id="UP000199556"/>
    </source>
</evidence>
<protein>
    <submittedName>
        <fullName evidence="1">CRISPR-associated protein, Cmr3 family</fullName>
    </submittedName>
</protein>
<dbReference type="STRING" id="195064.SAMN05421721_11015"/>
<dbReference type="Gene3D" id="2.60.40.4350">
    <property type="match status" value="1"/>
</dbReference>
<dbReference type="Pfam" id="PF09700">
    <property type="entry name" value="Cas_Cmr3"/>
    <property type="match status" value="1"/>
</dbReference>
<evidence type="ECO:0000313" key="1">
    <source>
        <dbReference type="EMBL" id="SFM56295.1"/>
    </source>
</evidence>
<dbReference type="InterPro" id="IPR019117">
    <property type="entry name" value="CRISPR-assoc_protein_Cmr3"/>
</dbReference>
<accession>A0A1I4RVL5</accession>